<dbReference type="InterPro" id="IPR036249">
    <property type="entry name" value="Thioredoxin-like_sf"/>
</dbReference>
<organism evidence="3 4">
    <name type="scientific">Bifidobacterium catenulatum PV20-2</name>
    <dbReference type="NCBI Taxonomy" id="1447716"/>
    <lineage>
        <taxon>Bacteria</taxon>
        <taxon>Bacillati</taxon>
        <taxon>Actinomycetota</taxon>
        <taxon>Actinomycetes</taxon>
        <taxon>Bifidobacteriales</taxon>
        <taxon>Bifidobacteriaceae</taxon>
        <taxon>Bifidobacterium</taxon>
    </lineage>
</organism>
<dbReference type="RefSeq" id="WP_039199109.1">
    <property type="nucleotide sequence ID" value="NZ_CP007456.1"/>
</dbReference>
<dbReference type="Proteomes" id="UP000030625">
    <property type="component" value="Chromosome"/>
</dbReference>
<dbReference type="KEGG" id="bka:AH68_07980"/>
<dbReference type="Pfam" id="PF13462">
    <property type="entry name" value="Thioredoxin_4"/>
    <property type="match status" value="1"/>
</dbReference>
<dbReference type="Gene3D" id="3.40.30.10">
    <property type="entry name" value="Glutaredoxin"/>
    <property type="match status" value="1"/>
</dbReference>
<dbReference type="AlphaFoldDB" id="A0A0A7I873"/>
<keyword evidence="1" id="KW-1133">Transmembrane helix</keyword>
<protein>
    <submittedName>
        <fullName evidence="3">DSBA oxidoreductase</fullName>
    </submittedName>
</protein>
<accession>A0A0A7I873</accession>
<reference evidence="3 4" key="1">
    <citation type="journal article" date="2015" name="Genome Announc.">
        <title>Complete and Assembled Genome Sequence of Bifidobacterium kashiwanohense PV20-2, Isolated from the Feces of an Anemic Kenyan Infant.</title>
        <authorList>
            <person name="Vazquez-Gutierrez P."/>
            <person name="Lacroix C."/>
            <person name="Chassard C."/>
            <person name="Klumpp J."/>
            <person name="Jans C."/>
            <person name="Stevens M.J."/>
        </authorList>
    </citation>
    <scope>NUCLEOTIDE SEQUENCE [LARGE SCALE GENOMIC DNA]</scope>
    <source>
        <strain evidence="3 4">PV20-2</strain>
    </source>
</reference>
<name>A0A0A7I873_9BIFI</name>
<evidence type="ECO:0000313" key="3">
    <source>
        <dbReference type="EMBL" id="AIZ15004.1"/>
    </source>
</evidence>
<evidence type="ECO:0000313" key="4">
    <source>
        <dbReference type="Proteomes" id="UP000030625"/>
    </source>
</evidence>
<dbReference type="CDD" id="cd02972">
    <property type="entry name" value="DsbA_family"/>
    <property type="match status" value="1"/>
</dbReference>
<dbReference type="HOGENOM" id="CLU_000288_47_3_11"/>
<evidence type="ECO:0000259" key="2">
    <source>
        <dbReference type="Pfam" id="PF13462"/>
    </source>
</evidence>
<dbReference type="InterPro" id="IPR012336">
    <property type="entry name" value="Thioredoxin-like_fold"/>
</dbReference>
<dbReference type="SUPFAM" id="SSF52833">
    <property type="entry name" value="Thioredoxin-like"/>
    <property type="match status" value="1"/>
</dbReference>
<gene>
    <name evidence="3" type="ORF">AH68_07980</name>
</gene>
<proteinExistence type="predicted"/>
<evidence type="ECO:0000256" key="1">
    <source>
        <dbReference type="SAM" id="Phobius"/>
    </source>
</evidence>
<dbReference type="STRING" id="1447716.AH68_07980"/>
<feature type="domain" description="Thioredoxin-like fold" evidence="2">
    <location>
        <begin position="73"/>
        <end position="164"/>
    </location>
</feature>
<dbReference type="EMBL" id="CP007456">
    <property type="protein sequence ID" value="AIZ15004.1"/>
    <property type="molecule type" value="Genomic_DNA"/>
</dbReference>
<keyword evidence="1" id="KW-0472">Membrane</keyword>
<dbReference type="OrthoDB" id="117402at2"/>
<keyword evidence="1" id="KW-0812">Transmembrane</keyword>
<feature type="transmembrane region" description="Helical" evidence="1">
    <location>
        <begin position="14"/>
        <end position="36"/>
    </location>
</feature>
<sequence>MFQRTKSDKKKQRFALLITACIIAALIIVAFVGFFLQGTVEKHRDDVGGAYDLLQNVESKPSNATKQGGLASFVGSEEQAPTVEIYLDPLCPACGQVDRILNDTLEKMYEEGQIKIEIHPLNFLDGKSTDTYSSRVSSAIAYISEHDPEHIIKFIAKIYDESNQPSEVNYAPVPDKEIIQWAKEAGVPSSIAKKSVDGRYVRWVTYATNYTITRDDLIAVGKEGFATPLIRIDGNIWSMDGLSLDDLSNDFVHELTSKKSEIGNSIRN</sequence>